<evidence type="ECO:0000256" key="16">
    <source>
        <dbReference type="ARBA" id="ARBA00038965"/>
    </source>
</evidence>
<evidence type="ECO:0000313" key="22">
    <source>
        <dbReference type="EMBL" id="QWW24379.1"/>
    </source>
</evidence>
<feature type="compositionally biased region" description="Polar residues" evidence="20">
    <location>
        <begin position="727"/>
        <end position="746"/>
    </location>
</feature>
<feature type="modified residue" description="N6-(pyridoxal phosphate)lysine" evidence="19">
    <location>
        <position position="389"/>
    </location>
</feature>
<evidence type="ECO:0000256" key="13">
    <source>
        <dbReference type="ARBA" id="ARBA00023239"/>
    </source>
</evidence>
<evidence type="ECO:0000256" key="14">
    <source>
        <dbReference type="ARBA" id="ARBA00038039"/>
    </source>
</evidence>
<keyword evidence="8 19" id="KW-0663">Pyridoxal phosphate</keyword>
<dbReference type="Gene3D" id="1.20.1280.290">
    <property type="match status" value="2"/>
</dbReference>
<evidence type="ECO:0000256" key="10">
    <source>
        <dbReference type="ARBA" id="ARBA00022989"/>
    </source>
</evidence>
<feature type="transmembrane region" description="Helical" evidence="21">
    <location>
        <begin position="831"/>
        <end position="855"/>
    </location>
</feature>
<comment type="pathway">
    <text evidence="4">Lipid metabolism; sphingolipid metabolism.</text>
</comment>
<dbReference type="InterPro" id="IPR050477">
    <property type="entry name" value="GrpII_AminoAcid_Decarb"/>
</dbReference>
<evidence type="ECO:0000256" key="8">
    <source>
        <dbReference type="ARBA" id="ARBA00022898"/>
    </source>
</evidence>
<feature type="transmembrane region" description="Helical" evidence="21">
    <location>
        <begin position="867"/>
        <end position="885"/>
    </location>
</feature>
<evidence type="ECO:0000256" key="1">
    <source>
        <dbReference type="ARBA" id="ARBA00001933"/>
    </source>
</evidence>
<evidence type="ECO:0000256" key="15">
    <source>
        <dbReference type="ARBA" id="ARBA00038302"/>
    </source>
</evidence>
<dbReference type="GO" id="GO:0030149">
    <property type="term" value="P:sphingolipid catabolic process"/>
    <property type="evidence" value="ECO:0007669"/>
    <property type="project" value="TreeGrafter"/>
</dbReference>
<dbReference type="SMART" id="SM00679">
    <property type="entry name" value="CTNS"/>
    <property type="match status" value="2"/>
</dbReference>
<comment type="similarity">
    <text evidence="15">Belongs to the group II decarboxylase family. Sphingosine-1-phosphate lyase subfamily.</text>
</comment>
<comment type="subcellular location">
    <subcellularLocation>
        <location evidence="3">Endoplasmic reticulum membrane</location>
        <topology evidence="3">Single-pass membrane protein</topology>
    </subcellularLocation>
    <subcellularLocation>
        <location evidence="2">Membrane</location>
        <topology evidence="2">Multi-pass membrane protein</topology>
    </subcellularLocation>
</comment>
<reference evidence="22" key="1">
    <citation type="submission" date="2021-06" db="EMBL/GenBank/DDBJ databases">
        <title>Candida auris outbreak in lebanese hospital.</title>
        <authorList>
            <person name="Finianos M."/>
        </authorList>
    </citation>
    <scope>NUCLEOTIDE SEQUENCE</scope>
    <source>
        <strain evidence="22">CA7LBN</strain>
    </source>
</reference>
<name>A0A8F2W2B1_CANAR</name>
<evidence type="ECO:0000256" key="12">
    <source>
        <dbReference type="ARBA" id="ARBA00023136"/>
    </source>
</evidence>
<dbReference type="Proteomes" id="UP000825438">
    <property type="component" value="Chromosome III"/>
</dbReference>
<dbReference type="GO" id="GO:0098852">
    <property type="term" value="C:lytic vacuole membrane"/>
    <property type="evidence" value="ECO:0007669"/>
    <property type="project" value="UniProtKB-ARBA"/>
</dbReference>
<dbReference type="InterPro" id="IPR015421">
    <property type="entry name" value="PyrdxlP-dep_Trfase_major"/>
</dbReference>
<dbReference type="InterPro" id="IPR002129">
    <property type="entry name" value="PyrdxlP-dep_de-COase"/>
</dbReference>
<dbReference type="Pfam" id="PF04193">
    <property type="entry name" value="PQ-loop"/>
    <property type="match status" value="2"/>
</dbReference>
<dbReference type="InterPro" id="IPR015424">
    <property type="entry name" value="PyrdxlP-dep_Trfase"/>
</dbReference>
<dbReference type="PANTHER" id="PTHR42735:SF6">
    <property type="entry name" value="SPHINGOSINE-1-PHOSPHATE LYASE 1"/>
    <property type="match status" value="1"/>
</dbReference>
<evidence type="ECO:0000256" key="11">
    <source>
        <dbReference type="ARBA" id="ARBA00023098"/>
    </source>
</evidence>
<dbReference type="GO" id="GO:0030170">
    <property type="term" value="F:pyridoxal phosphate binding"/>
    <property type="evidence" value="ECO:0007669"/>
    <property type="project" value="InterPro"/>
</dbReference>
<keyword evidence="13" id="KW-0456">Lyase</keyword>
<dbReference type="Gene3D" id="3.90.1150.10">
    <property type="entry name" value="Aspartate Aminotransferase, domain 1"/>
    <property type="match status" value="1"/>
</dbReference>
<comment type="catalytic activity">
    <reaction evidence="18">
        <text>L-histidine(out) + L-arginine(in) = L-histidine(in) + L-arginine(out)</text>
        <dbReference type="Rhea" id="RHEA:71063"/>
        <dbReference type="ChEBI" id="CHEBI:32682"/>
        <dbReference type="ChEBI" id="CHEBI:57595"/>
    </reaction>
</comment>
<dbReference type="SUPFAM" id="SSF53383">
    <property type="entry name" value="PLP-dependent transferases"/>
    <property type="match status" value="1"/>
</dbReference>
<feature type="transmembrane region" description="Helical" evidence="21">
    <location>
        <begin position="649"/>
        <end position="669"/>
    </location>
</feature>
<dbReference type="Gene3D" id="6.10.140.2150">
    <property type="match status" value="1"/>
</dbReference>
<dbReference type="PANTHER" id="PTHR42735">
    <property type="match status" value="1"/>
</dbReference>
<evidence type="ECO:0000256" key="7">
    <source>
        <dbReference type="ARBA" id="ARBA00022824"/>
    </source>
</evidence>
<dbReference type="GO" id="GO:0015174">
    <property type="term" value="F:basic amino acid transmembrane transporter activity"/>
    <property type="evidence" value="ECO:0007669"/>
    <property type="project" value="UniProtKB-ARBA"/>
</dbReference>
<evidence type="ECO:0000256" key="21">
    <source>
        <dbReference type="SAM" id="Phobius"/>
    </source>
</evidence>
<dbReference type="Gene3D" id="3.40.640.10">
    <property type="entry name" value="Type I PLP-dependent aspartate aminotransferase-like (Major domain)"/>
    <property type="match status" value="1"/>
</dbReference>
<proteinExistence type="inferred from homology"/>
<dbReference type="InterPro" id="IPR015422">
    <property type="entry name" value="PyrdxlP-dep_Trfase_small"/>
</dbReference>
<gene>
    <name evidence="22" type="ORF">CA7LBN_003213</name>
</gene>
<comment type="similarity">
    <text evidence="14">Belongs to the laat-1 family.</text>
</comment>
<evidence type="ECO:0000256" key="3">
    <source>
        <dbReference type="ARBA" id="ARBA00004389"/>
    </source>
</evidence>
<protein>
    <recommendedName>
        <fullName evidence="16">sphinganine-1-phosphate aldolase</fullName>
        <ecNumber evidence="16">4.1.2.27</ecNumber>
    </recommendedName>
    <alternativeName>
        <fullName evidence="17">Sphingosine-1-phosphate aldolase</fullName>
    </alternativeName>
</protein>
<dbReference type="AlphaFoldDB" id="A0A8F2W2B1"/>
<dbReference type="GO" id="GO:0034486">
    <property type="term" value="P:vacuolar transmembrane transport"/>
    <property type="evidence" value="ECO:0007669"/>
    <property type="project" value="UniProtKB-ARBA"/>
</dbReference>
<comment type="cofactor">
    <cofactor evidence="1 19">
        <name>pyridoxal 5'-phosphate</name>
        <dbReference type="ChEBI" id="CHEBI:597326"/>
    </cofactor>
</comment>
<comment type="pathway">
    <text evidence="5">Sphingolipid metabolism.</text>
</comment>
<evidence type="ECO:0000256" key="17">
    <source>
        <dbReference type="ARBA" id="ARBA00042568"/>
    </source>
</evidence>
<feature type="region of interest" description="Disordered" evidence="20">
    <location>
        <begin position="718"/>
        <end position="746"/>
    </location>
</feature>
<evidence type="ECO:0000256" key="6">
    <source>
        <dbReference type="ARBA" id="ARBA00022692"/>
    </source>
</evidence>
<keyword evidence="10 21" id="KW-1133">Transmembrane helix</keyword>
<evidence type="ECO:0000256" key="19">
    <source>
        <dbReference type="PIRSR" id="PIRSR602129-50"/>
    </source>
</evidence>
<keyword evidence="11" id="KW-0443">Lipid metabolism</keyword>
<dbReference type="FunFam" id="1.20.1280.290:FF:000009">
    <property type="entry name" value="PQ loop repeat family protein"/>
    <property type="match status" value="1"/>
</dbReference>
<accession>A0A8F2W2B1</accession>
<evidence type="ECO:0000256" key="20">
    <source>
        <dbReference type="SAM" id="MobiDB-lite"/>
    </source>
</evidence>
<dbReference type="GO" id="GO:0008117">
    <property type="term" value="F:sphinganine-1-phosphate aldolase activity"/>
    <property type="evidence" value="ECO:0007669"/>
    <property type="project" value="UniProtKB-EC"/>
</dbReference>
<evidence type="ECO:0000256" key="5">
    <source>
        <dbReference type="ARBA" id="ARBA00004991"/>
    </source>
</evidence>
<dbReference type="Pfam" id="PF00282">
    <property type="entry name" value="Pyridoxal_deC"/>
    <property type="match status" value="1"/>
</dbReference>
<sequence>MVATEQAFLKAKLFGQPYIPTDFKQLVFVTDIQLRRLSIYAKSKFLEHYLDDSSQPWGYFALLRDIVFVFWVYSFLYRVLLNLYGYGLFGCFKKIKHSISKWFFGIVMSLPPIKAKVDRELQTTAVKMEEMIIKNDDSLLQFPELPKVGMHKDVVIQEVSLTEKTLAQDDWHDGKYTGGVYHGGDELLKLQAKAYEIYSVANQLHPDIFPGIRKMEAEVVSMILKIFNAPDTGCGCSTSGGTESLLLTGLAAREFGRRRKGIKNPEVIAPITVHAGIDKACYYFGMKLHKVDVDPKTYQVDIKKVRRLINKNTVLLVGSAPNYPHGIIDDIEALSDLAIKHNILLHVDACLGSFLVTYLEKSGIHGDTKLPMFDFRLPGVTSISCDTHKYGFAPKGSSVILYRNPEIRKHQYYVASDWTGGLYGSPTLAGSRPGALMAGCWATLVYIGDHGYTESCKEIVGASLKLKESLKTNETLLEHLEILGDPLVSVIAFKAKNPNNVDIYSIGDLLGKRGWHFATLQNPPALHFAFTRLTVPVVDDLIGDLIDVVTTVANSDTKAPPGDTAAMYGVAGNTHIYRDMISCSTASSISSFFSTVSLISWASAQLPQIYTNYVNKSAEGISPAFLLLWFLGDFLSFTSCLLNESVLKFQIYLSLFFICNDIVLCYQYYYYNHVYKVIDDNLTLYKEDEAEPVTHPQEHGDAALHDISSTIHIRSHIPEPEEPDEWSSLSPPSDGSIPNSYNSTGNKRPSMAKVITLGTMANAGVSNALPISQSMTTAAAMILASQEDKPHEHGLLALVLAWGCTAVYVSSRCPQLYKNYRRKSVEGVSPLLFGAALLGNLAYTVSVLTSCEFLLATDKSTYFWHQLPYLIGSSGTIVFDFAYFYQRRIYSNLPHYSTVVDLQPWHNIEESTHDA</sequence>
<dbReference type="EMBL" id="CP076751">
    <property type="protein sequence ID" value="QWW24379.1"/>
    <property type="molecule type" value="Genomic_DNA"/>
</dbReference>
<organism evidence="22">
    <name type="scientific">Candidozyma auris</name>
    <name type="common">Yeast</name>
    <name type="synonym">Candida auris</name>
    <dbReference type="NCBI Taxonomy" id="498019"/>
    <lineage>
        <taxon>Eukaryota</taxon>
        <taxon>Fungi</taxon>
        <taxon>Dikarya</taxon>
        <taxon>Ascomycota</taxon>
        <taxon>Saccharomycotina</taxon>
        <taxon>Pichiomycetes</taxon>
        <taxon>Metschnikowiaceae</taxon>
        <taxon>Candidozyma</taxon>
    </lineage>
</organism>
<evidence type="ECO:0000256" key="2">
    <source>
        <dbReference type="ARBA" id="ARBA00004141"/>
    </source>
</evidence>
<feature type="transmembrane region" description="Helical" evidence="21">
    <location>
        <begin position="66"/>
        <end position="92"/>
    </location>
</feature>
<dbReference type="FunFam" id="3.40.640.10:FF:000020">
    <property type="entry name" value="sphingosine-1-phosphate lyase 1"/>
    <property type="match status" value="1"/>
</dbReference>
<keyword evidence="7" id="KW-0256">Endoplasmic reticulum</keyword>
<keyword evidence="12 21" id="KW-0472">Membrane</keyword>
<dbReference type="GO" id="GO:0019752">
    <property type="term" value="P:carboxylic acid metabolic process"/>
    <property type="evidence" value="ECO:0007669"/>
    <property type="project" value="InterPro"/>
</dbReference>
<dbReference type="GO" id="GO:0005789">
    <property type="term" value="C:endoplasmic reticulum membrane"/>
    <property type="evidence" value="ECO:0007669"/>
    <property type="project" value="UniProtKB-SubCell"/>
</dbReference>
<evidence type="ECO:0000256" key="4">
    <source>
        <dbReference type="ARBA" id="ARBA00004760"/>
    </source>
</evidence>
<evidence type="ECO:0000256" key="9">
    <source>
        <dbReference type="ARBA" id="ARBA00022919"/>
    </source>
</evidence>
<dbReference type="InterPro" id="IPR006603">
    <property type="entry name" value="PQ-loop_rpt"/>
</dbReference>
<dbReference type="EC" id="4.1.2.27" evidence="16"/>
<evidence type="ECO:0000256" key="18">
    <source>
        <dbReference type="ARBA" id="ARBA00050768"/>
    </source>
</evidence>
<keyword evidence="9" id="KW-0746">Sphingolipid metabolism</keyword>
<keyword evidence="6 21" id="KW-0812">Transmembrane</keyword>